<dbReference type="AlphaFoldDB" id="A0A7C8BQV9"/>
<organism evidence="2 3">
    <name type="scientific">Adlercreutzia muris</name>
    <dbReference type="NCBI Taxonomy" id="1796610"/>
    <lineage>
        <taxon>Bacteria</taxon>
        <taxon>Bacillati</taxon>
        <taxon>Actinomycetota</taxon>
        <taxon>Coriobacteriia</taxon>
        <taxon>Eggerthellales</taxon>
        <taxon>Eggerthellaceae</taxon>
        <taxon>Adlercreutzia</taxon>
    </lineage>
</organism>
<feature type="region of interest" description="Disordered" evidence="1">
    <location>
        <begin position="1"/>
        <end position="46"/>
    </location>
</feature>
<name>A0A7C8BQV9_9ACTN</name>
<evidence type="ECO:0000313" key="2">
    <source>
        <dbReference type="EMBL" id="KAB1647993.1"/>
    </source>
</evidence>
<reference evidence="2 3" key="1">
    <citation type="submission" date="2019-09" db="EMBL/GenBank/DDBJ databases">
        <title>Whole genome shotgun sequencing (WGS) of Ellagibacter isourolithinifaciens DSM 104140(T) and Adlercreutzia muris DSM 29508(T).</title>
        <authorList>
            <person name="Stoll D.A."/>
            <person name="Danylec N."/>
            <person name="Huch M."/>
        </authorList>
    </citation>
    <scope>NUCLEOTIDE SEQUENCE [LARGE SCALE GENOMIC DNA]</scope>
    <source>
        <strain evidence="2 3">DSM 29508</strain>
    </source>
</reference>
<feature type="compositionally biased region" description="Basic and acidic residues" evidence="1">
    <location>
        <begin position="29"/>
        <end position="46"/>
    </location>
</feature>
<dbReference type="EMBL" id="WAJS01000017">
    <property type="protein sequence ID" value="KAB1647993.1"/>
    <property type="molecule type" value="Genomic_DNA"/>
</dbReference>
<dbReference type="RefSeq" id="WP_151430679.1">
    <property type="nucleotide sequence ID" value="NZ_JANJZI010000003.1"/>
</dbReference>
<gene>
    <name evidence="2" type="ORF">F8D48_06790</name>
</gene>
<keyword evidence="3" id="KW-1185">Reference proteome</keyword>
<accession>A0A7C8BQV9</accession>
<protein>
    <submittedName>
        <fullName evidence="2">Uncharacterized protein</fullName>
    </submittedName>
</protein>
<sequence length="97" mass="9997">MTTAKKTTAPRKSAKAEPSTVPGPAEQASGEKADQADISDPAERASVDATVLREFNDLAAGVRRKVGDVFQCSPQRAAQIIAAHKAPLIAIGGAADE</sequence>
<evidence type="ECO:0000256" key="1">
    <source>
        <dbReference type="SAM" id="MobiDB-lite"/>
    </source>
</evidence>
<evidence type="ECO:0000313" key="3">
    <source>
        <dbReference type="Proteomes" id="UP000479639"/>
    </source>
</evidence>
<comment type="caution">
    <text evidence="2">The sequence shown here is derived from an EMBL/GenBank/DDBJ whole genome shotgun (WGS) entry which is preliminary data.</text>
</comment>
<proteinExistence type="predicted"/>
<dbReference type="Proteomes" id="UP000479639">
    <property type="component" value="Unassembled WGS sequence"/>
</dbReference>